<proteinExistence type="predicted"/>
<organism evidence="1 2">
    <name type="scientific">Mycolicibacterium cosmeticum</name>
    <dbReference type="NCBI Taxonomy" id="258533"/>
    <lineage>
        <taxon>Bacteria</taxon>
        <taxon>Bacillati</taxon>
        <taxon>Actinomycetota</taxon>
        <taxon>Actinomycetes</taxon>
        <taxon>Mycobacteriales</taxon>
        <taxon>Mycobacteriaceae</taxon>
        <taxon>Mycolicibacterium</taxon>
    </lineage>
</organism>
<dbReference type="STRING" id="258533.BN977_04040"/>
<reference evidence="1" key="2">
    <citation type="submission" date="2014-03" db="EMBL/GenBank/DDBJ databases">
        <authorList>
            <person name="Urmite Genomes"/>
        </authorList>
    </citation>
    <scope>NUCLEOTIDE SEQUENCE</scope>
    <source>
        <strain evidence="1">DSM 44829</strain>
    </source>
</reference>
<sequence length="70" mass="7689">MQPQSTPTTSRRLRVDPKLCEAHALCIELAPQVFDLGDDIATCTPEIGRSHWDSVEAAIAACPRQAISWI</sequence>
<dbReference type="Pfam" id="PF13459">
    <property type="entry name" value="Fer4_15"/>
    <property type="match status" value="1"/>
</dbReference>
<dbReference type="eggNOG" id="COG1141">
    <property type="taxonomic scope" value="Bacteria"/>
</dbReference>
<dbReference type="AlphaFoldDB" id="W9BL87"/>
<comment type="caution">
    <text evidence="1">The sequence shown here is derived from an EMBL/GenBank/DDBJ whole genome shotgun (WGS) entry which is preliminary data.</text>
</comment>
<evidence type="ECO:0000313" key="1">
    <source>
        <dbReference type="EMBL" id="CDO09220.1"/>
    </source>
</evidence>
<dbReference type="Proteomes" id="UP000028870">
    <property type="component" value="Unassembled WGS sequence"/>
</dbReference>
<accession>W9BL87</accession>
<dbReference type="OrthoDB" id="9153979at2"/>
<gene>
    <name evidence="1" type="primary">fdxD_2</name>
    <name evidence="1" type="ORF">BN977_04040</name>
</gene>
<dbReference type="SUPFAM" id="SSF54862">
    <property type="entry name" value="4Fe-4S ferredoxins"/>
    <property type="match status" value="1"/>
</dbReference>
<name>W9BL87_MYCCO</name>
<keyword evidence="2" id="KW-1185">Reference proteome</keyword>
<reference evidence="1" key="1">
    <citation type="submission" date="2014-03" db="EMBL/GenBank/DDBJ databases">
        <title>Draft Genome Sequence of Mycobacterium cosmeticum DSM 44829.</title>
        <authorList>
            <person name="Croce O."/>
            <person name="Robert C."/>
            <person name="Raoult D."/>
            <person name="Drancourt M."/>
        </authorList>
    </citation>
    <scope>NUCLEOTIDE SEQUENCE [LARGE SCALE GENOMIC DNA]</scope>
    <source>
        <strain evidence="1">DSM 44829</strain>
    </source>
</reference>
<dbReference type="Gene3D" id="3.30.70.20">
    <property type="match status" value="1"/>
</dbReference>
<dbReference type="RefSeq" id="WP_046872612.1">
    <property type="nucleotide sequence ID" value="NZ_CCBB010000003.1"/>
</dbReference>
<evidence type="ECO:0000313" key="2">
    <source>
        <dbReference type="Proteomes" id="UP000028870"/>
    </source>
</evidence>
<dbReference type="EMBL" id="CCBB010000003">
    <property type="protein sequence ID" value="CDO09220.1"/>
    <property type="molecule type" value="Genomic_DNA"/>
</dbReference>
<protein>
    <submittedName>
        <fullName evidence="1">Ferredoxin FdxD</fullName>
    </submittedName>
</protein>